<sequence>MPKSPYSSPRSPRQPTFTSNFAPNDDVAFAKSRFQLRKVSRVSSSHHPTPRRQFSSFPSSTTINFPLIPFRSSDGCGYNSIKLIGHHPDDDYELLRLRIAQEAPIGKREVEHDVNFSPFSNLKDLQKFFYNVAARRLQQQQEKQAAQAVSEHKKLSDMPKIRIRCPMKTYALNSDEIIDCQTTTSRPQDLPRHIEIHTAIPRFACPNENCNYRSRQRSNMAQHQRVHTGETWAVCELCEMKFVQKADLSHHRSKDHGIKSGRRKRGDSWQYVHRKTPYDRVVKEFEKPKGPRLVKATWDEDEEDSTDDDCIVDKPPPTPRRSGRRTY</sequence>
<dbReference type="InterPro" id="IPR036236">
    <property type="entry name" value="Znf_C2H2_sf"/>
</dbReference>
<feature type="compositionally biased region" description="Acidic residues" evidence="11">
    <location>
        <begin position="299"/>
        <end position="310"/>
    </location>
</feature>
<name>A0AAW0GIK0_9APHY</name>
<dbReference type="EMBL" id="JASBNA010000010">
    <property type="protein sequence ID" value="KAK7688795.1"/>
    <property type="molecule type" value="Genomic_DNA"/>
</dbReference>
<evidence type="ECO:0000256" key="5">
    <source>
        <dbReference type="ARBA" id="ARBA00022833"/>
    </source>
</evidence>
<evidence type="ECO:0000256" key="7">
    <source>
        <dbReference type="ARBA" id="ARBA00023125"/>
    </source>
</evidence>
<evidence type="ECO:0000259" key="12">
    <source>
        <dbReference type="PROSITE" id="PS50157"/>
    </source>
</evidence>
<dbReference type="PROSITE" id="PS00028">
    <property type="entry name" value="ZINC_FINGER_C2H2_1"/>
    <property type="match status" value="1"/>
</dbReference>
<evidence type="ECO:0000256" key="1">
    <source>
        <dbReference type="ARBA" id="ARBA00004123"/>
    </source>
</evidence>
<evidence type="ECO:0000313" key="14">
    <source>
        <dbReference type="Proteomes" id="UP001385951"/>
    </source>
</evidence>
<keyword evidence="5" id="KW-0862">Zinc</keyword>
<evidence type="ECO:0000256" key="3">
    <source>
        <dbReference type="ARBA" id="ARBA00022737"/>
    </source>
</evidence>
<dbReference type="SMART" id="SM00355">
    <property type="entry name" value="ZnF_C2H2"/>
    <property type="match status" value="2"/>
</dbReference>
<proteinExistence type="predicted"/>
<keyword evidence="4 10" id="KW-0863">Zinc-finger</keyword>
<dbReference type="PANTHER" id="PTHR46105:SF5">
    <property type="entry name" value="ZINC FINGER AND BTB DOMAIN-CONTAINING PROTEIN 44 ISOFORM X1"/>
    <property type="match status" value="1"/>
</dbReference>
<dbReference type="Gene3D" id="3.30.160.60">
    <property type="entry name" value="Classic Zinc Finger"/>
    <property type="match status" value="2"/>
</dbReference>
<keyword evidence="7" id="KW-0238">DNA-binding</keyword>
<evidence type="ECO:0000256" key="11">
    <source>
        <dbReference type="SAM" id="MobiDB-lite"/>
    </source>
</evidence>
<feature type="region of interest" description="Disordered" evidence="11">
    <location>
        <begin position="249"/>
        <end position="271"/>
    </location>
</feature>
<dbReference type="PROSITE" id="PS50157">
    <property type="entry name" value="ZINC_FINGER_C2H2_2"/>
    <property type="match status" value="1"/>
</dbReference>
<dbReference type="GO" id="GO:0005634">
    <property type="term" value="C:nucleus"/>
    <property type="evidence" value="ECO:0007669"/>
    <property type="project" value="UniProtKB-SubCell"/>
</dbReference>
<dbReference type="Proteomes" id="UP001385951">
    <property type="component" value="Unassembled WGS sequence"/>
</dbReference>
<organism evidence="13 14">
    <name type="scientific">Cerrena zonata</name>
    <dbReference type="NCBI Taxonomy" id="2478898"/>
    <lineage>
        <taxon>Eukaryota</taxon>
        <taxon>Fungi</taxon>
        <taxon>Dikarya</taxon>
        <taxon>Basidiomycota</taxon>
        <taxon>Agaricomycotina</taxon>
        <taxon>Agaricomycetes</taxon>
        <taxon>Polyporales</taxon>
        <taxon>Cerrenaceae</taxon>
        <taxon>Cerrena</taxon>
    </lineage>
</organism>
<reference evidence="13 14" key="1">
    <citation type="submission" date="2022-09" db="EMBL/GenBank/DDBJ databases">
        <authorList>
            <person name="Palmer J.M."/>
        </authorList>
    </citation>
    <scope>NUCLEOTIDE SEQUENCE [LARGE SCALE GENOMIC DNA]</scope>
    <source>
        <strain evidence="13 14">DSM 7382</strain>
    </source>
</reference>
<feature type="domain" description="C2H2-type" evidence="12">
    <location>
        <begin position="203"/>
        <end position="232"/>
    </location>
</feature>
<gene>
    <name evidence="13" type="ORF">QCA50_008335</name>
</gene>
<comment type="caution">
    <text evidence="13">The sequence shown here is derived from an EMBL/GenBank/DDBJ whole genome shotgun (WGS) entry which is preliminary data.</text>
</comment>
<dbReference type="GO" id="GO:0000981">
    <property type="term" value="F:DNA-binding transcription factor activity, RNA polymerase II-specific"/>
    <property type="evidence" value="ECO:0007669"/>
    <property type="project" value="TreeGrafter"/>
</dbReference>
<dbReference type="InterPro" id="IPR013087">
    <property type="entry name" value="Znf_C2H2_type"/>
</dbReference>
<keyword evidence="3" id="KW-0677">Repeat</keyword>
<feature type="compositionally biased region" description="Low complexity" evidence="11">
    <location>
        <begin position="1"/>
        <end position="15"/>
    </location>
</feature>
<evidence type="ECO:0000256" key="4">
    <source>
        <dbReference type="ARBA" id="ARBA00022771"/>
    </source>
</evidence>
<dbReference type="InterPro" id="IPR050457">
    <property type="entry name" value="ZnFinger_BTB_dom_contain"/>
</dbReference>
<dbReference type="AlphaFoldDB" id="A0AAW0GIK0"/>
<protein>
    <recommendedName>
        <fullName evidence="12">C2H2-type domain-containing protein</fullName>
    </recommendedName>
</protein>
<keyword evidence="2" id="KW-0479">Metal-binding</keyword>
<keyword evidence="14" id="KW-1185">Reference proteome</keyword>
<dbReference type="GO" id="GO:0000978">
    <property type="term" value="F:RNA polymerase II cis-regulatory region sequence-specific DNA binding"/>
    <property type="evidence" value="ECO:0007669"/>
    <property type="project" value="TreeGrafter"/>
</dbReference>
<feature type="region of interest" description="Disordered" evidence="11">
    <location>
        <begin position="289"/>
        <end position="327"/>
    </location>
</feature>
<evidence type="ECO:0000256" key="9">
    <source>
        <dbReference type="ARBA" id="ARBA00023242"/>
    </source>
</evidence>
<comment type="subcellular location">
    <subcellularLocation>
        <location evidence="1">Nucleus</location>
    </subcellularLocation>
</comment>
<keyword evidence="8" id="KW-0804">Transcription</keyword>
<keyword evidence="6" id="KW-0805">Transcription regulation</keyword>
<evidence type="ECO:0000256" key="8">
    <source>
        <dbReference type="ARBA" id="ARBA00023163"/>
    </source>
</evidence>
<keyword evidence="9" id="KW-0539">Nucleus</keyword>
<evidence type="ECO:0000256" key="6">
    <source>
        <dbReference type="ARBA" id="ARBA00023015"/>
    </source>
</evidence>
<feature type="region of interest" description="Disordered" evidence="11">
    <location>
        <begin position="1"/>
        <end position="23"/>
    </location>
</feature>
<dbReference type="PANTHER" id="PTHR46105">
    <property type="entry name" value="AGAP004733-PA"/>
    <property type="match status" value="1"/>
</dbReference>
<feature type="compositionally biased region" description="Basic and acidic residues" evidence="11">
    <location>
        <begin position="249"/>
        <end position="258"/>
    </location>
</feature>
<dbReference type="SUPFAM" id="SSF57667">
    <property type="entry name" value="beta-beta-alpha zinc fingers"/>
    <property type="match status" value="1"/>
</dbReference>
<accession>A0AAW0GIK0</accession>
<dbReference type="GO" id="GO:0008270">
    <property type="term" value="F:zinc ion binding"/>
    <property type="evidence" value="ECO:0007669"/>
    <property type="project" value="UniProtKB-KW"/>
</dbReference>
<evidence type="ECO:0000313" key="13">
    <source>
        <dbReference type="EMBL" id="KAK7688795.1"/>
    </source>
</evidence>
<evidence type="ECO:0000256" key="2">
    <source>
        <dbReference type="ARBA" id="ARBA00022723"/>
    </source>
</evidence>
<evidence type="ECO:0000256" key="10">
    <source>
        <dbReference type="PROSITE-ProRule" id="PRU00042"/>
    </source>
</evidence>